<gene>
    <name evidence="2" type="ORF">BDK92_2297</name>
</gene>
<accession>A0A495JHX7</accession>
<dbReference type="RefSeq" id="WP_170208550.1">
    <property type="nucleotide sequence ID" value="NZ_RBKT01000001.1"/>
</dbReference>
<dbReference type="Proteomes" id="UP000277671">
    <property type="component" value="Unassembled WGS sequence"/>
</dbReference>
<dbReference type="NCBIfam" id="NF040511">
    <property type="entry name" value="membrane_GPGG"/>
    <property type="match status" value="1"/>
</dbReference>
<comment type="caution">
    <text evidence="2">The sequence shown here is derived from an EMBL/GenBank/DDBJ whole genome shotgun (WGS) entry which is preliminary data.</text>
</comment>
<keyword evidence="3" id="KW-1185">Reference proteome</keyword>
<dbReference type="EMBL" id="RBKT01000001">
    <property type="protein sequence ID" value="RKR87994.1"/>
    <property type="molecule type" value="Genomic_DNA"/>
</dbReference>
<dbReference type="AlphaFoldDB" id="A0A495JHX7"/>
<keyword evidence="1" id="KW-1133">Transmembrane helix</keyword>
<evidence type="ECO:0000313" key="2">
    <source>
        <dbReference type="EMBL" id="RKR87994.1"/>
    </source>
</evidence>
<keyword evidence="1" id="KW-0472">Membrane</keyword>
<organism evidence="2 3">
    <name type="scientific">Micromonospora pisi</name>
    <dbReference type="NCBI Taxonomy" id="589240"/>
    <lineage>
        <taxon>Bacteria</taxon>
        <taxon>Bacillati</taxon>
        <taxon>Actinomycetota</taxon>
        <taxon>Actinomycetes</taxon>
        <taxon>Micromonosporales</taxon>
        <taxon>Micromonosporaceae</taxon>
        <taxon>Micromonospora</taxon>
    </lineage>
</organism>
<evidence type="ECO:0000256" key="1">
    <source>
        <dbReference type="SAM" id="Phobius"/>
    </source>
</evidence>
<dbReference type="InterPro" id="IPR047891">
    <property type="entry name" value="GPGG_membr"/>
</dbReference>
<feature type="transmembrane region" description="Helical" evidence="1">
    <location>
        <begin position="29"/>
        <end position="46"/>
    </location>
</feature>
<keyword evidence="1" id="KW-0812">Transmembrane</keyword>
<evidence type="ECO:0000313" key="3">
    <source>
        <dbReference type="Proteomes" id="UP000277671"/>
    </source>
</evidence>
<sequence>MDLILWILAVVLVVSGVLALFRRQLLWGIVLIIIGLLVGPGGVSIFN</sequence>
<reference evidence="2 3" key="1">
    <citation type="submission" date="2018-10" db="EMBL/GenBank/DDBJ databases">
        <title>Sequencing the genomes of 1000 actinobacteria strains.</title>
        <authorList>
            <person name="Klenk H.-P."/>
        </authorList>
    </citation>
    <scope>NUCLEOTIDE SEQUENCE [LARGE SCALE GENOMIC DNA]</scope>
    <source>
        <strain evidence="2 3">DSM 45175</strain>
    </source>
</reference>
<protein>
    <submittedName>
        <fullName evidence="2">Uncharacterized protein</fullName>
    </submittedName>
</protein>
<proteinExistence type="predicted"/>
<name>A0A495JHX7_9ACTN</name>